<name>A0A0F9IHD6_9ZZZZ</name>
<protein>
    <submittedName>
        <fullName evidence="1">Uncharacterized protein</fullName>
    </submittedName>
</protein>
<comment type="caution">
    <text evidence="1">The sequence shown here is derived from an EMBL/GenBank/DDBJ whole genome shotgun (WGS) entry which is preliminary data.</text>
</comment>
<dbReference type="AlphaFoldDB" id="A0A0F9IHD6"/>
<gene>
    <name evidence="1" type="ORF">LCGC14_1658130</name>
</gene>
<sequence length="59" mass="6723">MPKQIATPEEWYMRAEGALRIAADGRDILRYNENDIIEPLIAAIKVLAERVAALEKEKK</sequence>
<organism evidence="1">
    <name type="scientific">marine sediment metagenome</name>
    <dbReference type="NCBI Taxonomy" id="412755"/>
    <lineage>
        <taxon>unclassified sequences</taxon>
        <taxon>metagenomes</taxon>
        <taxon>ecological metagenomes</taxon>
    </lineage>
</organism>
<dbReference type="EMBL" id="LAZR01014045">
    <property type="protein sequence ID" value="KKM19194.1"/>
    <property type="molecule type" value="Genomic_DNA"/>
</dbReference>
<accession>A0A0F9IHD6</accession>
<reference evidence="1" key="1">
    <citation type="journal article" date="2015" name="Nature">
        <title>Complex archaea that bridge the gap between prokaryotes and eukaryotes.</title>
        <authorList>
            <person name="Spang A."/>
            <person name="Saw J.H."/>
            <person name="Jorgensen S.L."/>
            <person name="Zaremba-Niedzwiedzka K."/>
            <person name="Martijn J."/>
            <person name="Lind A.E."/>
            <person name="van Eijk R."/>
            <person name="Schleper C."/>
            <person name="Guy L."/>
            <person name="Ettema T.J."/>
        </authorList>
    </citation>
    <scope>NUCLEOTIDE SEQUENCE</scope>
</reference>
<proteinExistence type="predicted"/>
<evidence type="ECO:0000313" key="1">
    <source>
        <dbReference type="EMBL" id="KKM19194.1"/>
    </source>
</evidence>